<organism evidence="2 3">
    <name type="scientific">Aspergillus niger ATCC 13496</name>
    <dbReference type="NCBI Taxonomy" id="1353008"/>
    <lineage>
        <taxon>Eukaryota</taxon>
        <taxon>Fungi</taxon>
        <taxon>Dikarya</taxon>
        <taxon>Ascomycota</taxon>
        <taxon>Pezizomycotina</taxon>
        <taxon>Eurotiomycetes</taxon>
        <taxon>Eurotiomycetidae</taxon>
        <taxon>Eurotiales</taxon>
        <taxon>Aspergillaceae</taxon>
        <taxon>Aspergillus</taxon>
        <taxon>Aspergillus subgen. Circumdati</taxon>
    </lineage>
</organism>
<reference evidence="2 3" key="1">
    <citation type="submission" date="2018-07" db="EMBL/GenBank/DDBJ databases">
        <title>Section-level genome sequencing of Aspergillus section Nigri to investigate inter- and intra-species variation.</title>
        <authorList>
            <consortium name="DOE Joint Genome Institute"/>
            <person name="Vesth T.C."/>
            <person name="Nybo J.L."/>
            <person name="Theobald S."/>
            <person name="Frisvad J.C."/>
            <person name="Larsen T.O."/>
            <person name="Nielsen K.F."/>
            <person name="Hoof J.B."/>
            <person name="Brandl J."/>
            <person name="Salamov A."/>
            <person name="Riley R."/>
            <person name="Gladden J.M."/>
            <person name="Phatale P."/>
            <person name="Nielsen M.T."/>
            <person name="Lyhne E.K."/>
            <person name="Kogle M.E."/>
            <person name="Strasser K."/>
            <person name="McDonnell E."/>
            <person name="Barry K."/>
            <person name="Clum A."/>
            <person name="Chen C."/>
            <person name="Nolan M."/>
            <person name="Sandor L."/>
            <person name="Kuo A."/>
            <person name="Lipzen A."/>
            <person name="Hainaut M."/>
            <person name="Drula E."/>
            <person name="Tsang A."/>
            <person name="Magnuson J.K."/>
            <person name="Henrissat B."/>
            <person name="Wiebenga A."/>
            <person name="Simmons B.A."/>
            <person name="Makela M.R."/>
            <person name="De vries R.P."/>
            <person name="Grigoriev I.V."/>
            <person name="Mortensen U.H."/>
            <person name="Baker S.E."/>
            <person name="Andersen M.R."/>
        </authorList>
    </citation>
    <scope>NUCLEOTIDE SEQUENCE [LARGE SCALE GENOMIC DNA]</scope>
    <source>
        <strain evidence="2 3">ATCC 13496</strain>
    </source>
</reference>
<dbReference type="VEuPathDB" id="FungiDB:M747DRAFT_231936"/>
<gene>
    <name evidence="2" type="ORF">M747DRAFT_231936</name>
</gene>
<keyword evidence="1" id="KW-0732">Signal</keyword>
<evidence type="ECO:0000256" key="1">
    <source>
        <dbReference type="SAM" id="SignalP"/>
    </source>
</evidence>
<evidence type="ECO:0000313" key="2">
    <source>
        <dbReference type="EMBL" id="RDH23044.1"/>
    </source>
</evidence>
<dbReference type="Proteomes" id="UP000253845">
    <property type="component" value="Unassembled WGS sequence"/>
</dbReference>
<proteinExistence type="predicted"/>
<feature type="signal peptide" evidence="1">
    <location>
        <begin position="1"/>
        <end position="20"/>
    </location>
</feature>
<accession>A0A370C5D0</accession>
<sequence length="266" mass="29379">MHTTALFSLSIAAGAAVVQTATGVWPQTETSLEAPVRYPTVYPGYATGFYPGTYMPMMVDYVADSAFASLDQYPSLVSGRLVNRTTRLHRWGRNYTLQAGKSVNSSNALASYHPAQPATSREYDQRHNFTQSRIVEAVGNPLAATRWITSDQLQAAYHEITLFVIKRATGQSWDAGRGRCSAKSVFSISSLRPALAVIFLLRDDANLAHLNCHFKSAANGLIYIVFTIDVKPATYNQCHAAFFSPARLRYVHVGKHQYISNTHSLI</sequence>
<dbReference type="AlphaFoldDB" id="A0A370C5D0"/>
<protein>
    <submittedName>
        <fullName evidence="2">Uncharacterized protein</fullName>
    </submittedName>
</protein>
<dbReference type="EMBL" id="KZ851905">
    <property type="protein sequence ID" value="RDH23044.1"/>
    <property type="molecule type" value="Genomic_DNA"/>
</dbReference>
<evidence type="ECO:0000313" key="3">
    <source>
        <dbReference type="Proteomes" id="UP000253845"/>
    </source>
</evidence>
<feature type="chain" id="PRO_5016944917" evidence="1">
    <location>
        <begin position="21"/>
        <end position="266"/>
    </location>
</feature>
<name>A0A370C5D0_ASPNG</name>